<dbReference type="Gene3D" id="2.130.10.10">
    <property type="entry name" value="YVTN repeat-like/Quinoprotein amine dehydrogenase"/>
    <property type="match status" value="1"/>
</dbReference>
<evidence type="ECO:0000256" key="3">
    <source>
        <dbReference type="ARBA" id="ARBA00005043"/>
    </source>
</evidence>
<keyword evidence="12" id="KW-1185">Reference proteome</keyword>
<dbReference type="GO" id="GO:0005634">
    <property type="term" value="C:nucleus"/>
    <property type="evidence" value="ECO:0007669"/>
    <property type="project" value="UniProtKB-SubCell"/>
</dbReference>
<organism evidence="11 12">
    <name type="scientific">Strongylus vulgaris</name>
    <name type="common">Blood worm</name>
    <dbReference type="NCBI Taxonomy" id="40348"/>
    <lineage>
        <taxon>Eukaryota</taxon>
        <taxon>Metazoa</taxon>
        <taxon>Ecdysozoa</taxon>
        <taxon>Nematoda</taxon>
        <taxon>Chromadorea</taxon>
        <taxon>Rhabditida</taxon>
        <taxon>Rhabditina</taxon>
        <taxon>Rhabditomorpha</taxon>
        <taxon>Strongyloidea</taxon>
        <taxon>Strongylidae</taxon>
        <taxon>Strongylus</taxon>
    </lineage>
</organism>
<dbReference type="SMART" id="SM00320">
    <property type="entry name" value="WD40"/>
    <property type="match status" value="2"/>
</dbReference>
<dbReference type="GO" id="GO:0033588">
    <property type="term" value="C:elongator holoenzyme complex"/>
    <property type="evidence" value="ECO:0007669"/>
    <property type="project" value="InterPro"/>
</dbReference>
<keyword evidence="9" id="KW-0677">Repeat</keyword>
<comment type="similarity">
    <text evidence="4">Belongs to the WD repeat ELP2 family.</text>
</comment>
<evidence type="ECO:0000256" key="9">
    <source>
        <dbReference type="ARBA" id="ARBA00022737"/>
    </source>
</evidence>
<accession>A0A3P7JBA4</accession>
<name>A0A3P7JBA4_STRVU</name>
<dbReference type="PANTHER" id="PTHR44111:SF1">
    <property type="entry name" value="ELONGATOR COMPLEX PROTEIN 2"/>
    <property type="match status" value="1"/>
</dbReference>
<dbReference type="EMBL" id="UYYB01119630">
    <property type="protein sequence ID" value="VDM82830.1"/>
    <property type="molecule type" value="Genomic_DNA"/>
</dbReference>
<keyword evidence="10" id="KW-0539">Nucleus</keyword>
<gene>
    <name evidence="11" type="ORF">SVUK_LOCUS17828</name>
</gene>
<keyword evidence="8" id="KW-0819">tRNA processing</keyword>
<dbReference type="AlphaFoldDB" id="A0A3P7JBA4"/>
<protein>
    <recommendedName>
        <fullName evidence="5">Elongator complex protein 2</fullName>
    </recommendedName>
</protein>
<dbReference type="PANTHER" id="PTHR44111">
    <property type="entry name" value="ELONGATOR COMPLEX PROTEIN 2"/>
    <property type="match status" value="1"/>
</dbReference>
<dbReference type="UniPathway" id="UPA00988"/>
<evidence type="ECO:0000256" key="5">
    <source>
        <dbReference type="ARBA" id="ARBA00020267"/>
    </source>
</evidence>
<dbReference type="GO" id="GO:0002098">
    <property type="term" value="P:tRNA wobble uridine modification"/>
    <property type="evidence" value="ECO:0007669"/>
    <property type="project" value="InterPro"/>
</dbReference>
<evidence type="ECO:0000256" key="2">
    <source>
        <dbReference type="ARBA" id="ARBA00004496"/>
    </source>
</evidence>
<dbReference type="GO" id="GO:0005737">
    <property type="term" value="C:cytoplasm"/>
    <property type="evidence" value="ECO:0007669"/>
    <property type="project" value="UniProtKB-SubCell"/>
</dbReference>
<reference evidence="11 12" key="1">
    <citation type="submission" date="2018-11" db="EMBL/GenBank/DDBJ databases">
        <authorList>
            <consortium name="Pathogen Informatics"/>
        </authorList>
    </citation>
    <scope>NUCLEOTIDE SEQUENCE [LARGE SCALE GENOMIC DNA]</scope>
</reference>
<comment type="subcellular location">
    <subcellularLocation>
        <location evidence="2">Cytoplasm</location>
    </subcellularLocation>
    <subcellularLocation>
        <location evidence="1">Nucleus</location>
    </subcellularLocation>
</comment>
<dbReference type="Proteomes" id="UP000270094">
    <property type="component" value="Unassembled WGS sequence"/>
</dbReference>
<keyword evidence="6" id="KW-0963">Cytoplasm</keyword>
<evidence type="ECO:0000256" key="4">
    <source>
        <dbReference type="ARBA" id="ARBA00005881"/>
    </source>
</evidence>
<dbReference type="InterPro" id="IPR037289">
    <property type="entry name" value="Elp2"/>
</dbReference>
<dbReference type="Pfam" id="PF00400">
    <property type="entry name" value="WD40"/>
    <property type="match status" value="1"/>
</dbReference>
<evidence type="ECO:0000256" key="10">
    <source>
        <dbReference type="ARBA" id="ARBA00023242"/>
    </source>
</evidence>
<dbReference type="InterPro" id="IPR036322">
    <property type="entry name" value="WD40_repeat_dom_sf"/>
</dbReference>
<evidence type="ECO:0000256" key="8">
    <source>
        <dbReference type="ARBA" id="ARBA00022694"/>
    </source>
</evidence>
<evidence type="ECO:0000313" key="11">
    <source>
        <dbReference type="EMBL" id="VDM82830.1"/>
    </source>
</evidence>
<comment type="pathway">
    <text evidence="3">tRNA modification; 5-methoxycarbonylmethyl-2-thiouridine-tRNA biosynthesis.</text>
</comment>
<evidence type="ECO:0000256" key="7">
    <source>
        <dbReference type="ARBA" id="ARBA00022574"/>
    </source>
</evidence>
<evidence type="ECO:0000256" key="1">
    <source>
        <dbReference type="ARBA" id="ARBA00004123"/>
    </source>
</evidence>
<keyword evidence="7" id="KW-0853">WD repeat</keyword>
<dbReference type="InterPro" id="IPR015943">
    <property type="entry name" value="WD40/YVTN_repeat-like_dom_sf"/>
</dbReference>
<proteinExistence type="inferred from homology"/>
<evidence type="ECO:0000256" key="6">
    <source>
        <dbReference type="ARBA" id="ARBA00022490"/>
    </source>
</evidence>
<dbReference type="OrthoDB" id="27911at2759"/>
<evidence type="ECO:0000313" key="12">
    <source>
        <dbReference type="Proteomes" id="UP000270094"/>
    </source>
</evidence>
<dbReference type="SUPFAM" id="SSF50978">
    <property type="entry name" value="WD40 repeat-like"/>
    <property type="match status" value="1"/>
</dbReference>
<dbReference type="InterPro" id="IPR001680">
    <property type="entry name" value="WD40_rpt"/>
</dbReference>
<sequence>MLYRERNGDVNGFSYEKIWSSGKEHSRIIWSCDWFGDSQHFVTASRDMQVILWQCTDTAAIMLSRYKCPHPVTSVAASDSVIVAGLQDGSLFFLSINEQQQFDLIHKLFVPSIAVEQPVLRLRFNPVDRNVLAVAGSDGKLRILHLKVTNKALNGGTTKGITI</sequence>